<proteinExistence type="predicted"/>
<accession>A0A0V8JMP1</accession>
<dbReference type="SUPFAM" id="SSF52540">
    <property type="entry name" value="P-loop containing nucleoside triphosphate hydrolases"/>
    <property type="match status" value="1"/>
</dbReference>
<dbReference type="InterPro" id="IPR027417">
    <property type="entry name" value="P-loop_NTPase"/>
</dbReference>
<dbReference type="EMBL" id="LNQP01000025">
    <property type="protein sequence ID" value="KSU88307.1"/>
    <property type="molecule type" value="Genomic_DNA"/>
</dbReference>
<sequence>MTIERHLIQKEYYETLLSEENLSNPIMALGEALLEEQKQEVYELSFIRFSQGEIYFHNKDFEAAIYKWENVNGELELWAKKNIGDAYYELGLLSIAEEMYTAIDSESSTLTAEVGLKLFSLYKEQQNSERSYEVIKNLVSFQPSYPNVTLLAREFYEEQSDWKSAVELAVDEAIRTESLKWFDTLKKYVDKGYTKSFAPDYFYQVLITFYKVDQLHFKQLVCALWKSYVGQDSHLAWVKTINNIFLNVEVGLYEYWQEISRLYEETYVELINGQYTMRDLHDVVPHLLANWLKVTSQARSLFPSAAILAWNEQFTSSIASPALQEAERLIFESSSDIDGLTYFLELGENITKWGRHHGLEVGYKFNWLASSFADLKTKYVMVAGAMQSDKASIVNAVLNEHIAGGNNVPILVFHDEEFKVNQRSSKEMNTSTEWHSFSKLKEVSEADTCLEVRVPNRFLQDQHYGLIDIPGFHGQMDEAEYMFEYLPIADGLLFVLDANQPFTEKERNMLLLVKKQAPELPIHFVLNKVNALEDEREMERFIEETSAYIQADFPEASILPYASVYELDERGSIARFMKENFHFTSLQNNRERRISSLLTFIRKTLSDLLKQRAEQESGYVQAIHWNEDMLVRVNGFINTLEDKESEAVHELVNVYQGIKDQMKQALTKNLPKLLRECSSMLNEESDFRRIHLELNKKMNEKIQEYIEKDLLPEFRASLHDWMKQCNDHFTDMQSYIEDMGNSFNEMYEKERFMLQCDFKVLDDWKRDINRMTTRMQLEEENIFLRVNPAQILLKSAGKIFGSFSQNKTMLYNQYKKYIENEEYEDVTASVLNKFFLQFDLFEKSLEVDIHLFFEPPIQELHGAVEESHETIERSKNALNEMKESLTVYSDPLSVFQLRLRQYEIMLQAEESVTYEEIKSTSVDHSESYS</sequence>
<dbReference type="Proteomes" id="UP000053681">
    <property type="component" value="Unassembled WGS sequence"/>
</dbReference>
<name>A0A0V8JMP1_9BACI</name>
<feature type="domain" description="Dynamin N-terminal" evidence="1">
    <location>
        <begin position="380"/>
        <end position="528"/>
    </location>
</feature>
<organism evidence="2 3">
    <name type="scientific">Priestia veravalensis</name>
    <dbReference type="NCBI Taxonomy" id="1414648"/>
    <lineage>
        <taxon>Bacteria</taxon>
        <taxon>Bacillati</taxon>
        <taxon>Bacillota</taxon>
        <taxon>Bacilli</taxon>
        <taxon>Bacillales</taxon>
        <taxon>Bacillaceae</taxon>
        <taxon>Priestia</taxon>
    </lineage>
</organism>
<evidence type="ECO:0000313" key="3">
    <source>
        <dbReference type="Proteomes" id="UP000053681"/>
    </source>
</evidence>
<evidence type="ECO:0000259" key="1">
    <source>
        <dbReference type="Pfam" id="PF00350"/>
    </source>
</evidence>
<reference evidence="2 3" key="1">
    <citation type="submission" date="2015-11" db="EMBL/GenBank/DDBJ databases">
        <title>Bacillus caseinolyticus sp nov.</title>
        <authorList>
            <person name="Dastager S.G."/>
            <person name="Mawlankar R."/>
        </authorList>
    </citation>
    <scope>NUCLEOTIDE SEQUENCE [LARGE SCALE GENOMIC DNA]</scope>
    <source>
        <strain evidence="2 3">SGD-V-76</strain>
    </source>
</reference>
<dbReference type="PANTHER" id="PTHR43681">
    <property type="entry name" value="TRANSMEMBRANE GTPASE FZO"/>
    <property type="match status" value="1"/>
</dbReference>
<dbReference type="RefSeq" id="WP_062686675.1">
    <property type="nucleotide sequence ID" value="NZ_KQ758641.1"/>
</dbReference>
<dbReference type="SUPFAM" id="SSF48452">
    <property type="entry name" value="TPR-like"/>
    <property type="match status" value="1"/>
</dbReference>
<evidence type="ECO:0000313" key="2">
    <source>
        <dbReference type="EMBL" id="KSU88307.1"/>
    </source>
</evidence>
<keyword evidence="3" id="KW-1185">Reference proteome</keyword>
<gene>
    <name evidence="2" type="ORF">AS180_08450</name>
</gene>
<dbReference type="InterPro" id="IPR045063">
    <property type="entry name" value="Dynamin_N"/>
</dbReference>
<dbReference type="InterPro" id="IPR011990">
    <property type="entry name" value="TPR-like_helical_dom_sf"/>
</dbReference>
<dbReference type="Gene3D" id="1.25.40.10">
    <property type="entry name" value="Tetratricopeptide repeat domain"/>
    <property type="match status" value="1"/>
</dbReference>
<comment type="caution">
    <text evidence="2">The sequence shown here is derived from an EMBL/GenBank/DDBJ whole genome shotgun (WGS) entry which is preliminary data.</text>
</comment>
<protein>
    <recommendedName>
        <fullName evidence="1">Dynamin N-terminal domain-containing protein</fullName>
    </recommendedName>
</protein>
<dbReference type="PANTHER" id="PTHR43681:SF1">
    <property type="entry name" value="SARCALUMENIN"/>
    <property type="match status" value="1"/>
</dbReference>
<dbReference type="InterPro" id="IPR051943">
    <property type="entry name" value="TRAFAC_Dynamin-like_GTPase"/>
</dbReference>
<dbReference type="AlphaFoldDB" id="A0A0V8JMP1"/>
<dbReference type="Pfam" id="PF00350">
    <property type="entry name" value="Dynamin_N"/>
    <property type="match status" value="1"/>
</dbReference>
<dbReference type="Gene3D" id="3.40.50.300">
    <property type="entry name" value="P-loop containing nucleotide triphosphate hydrolases"/>
    <property type="match status" value="1"/>
</dbReference>